<feature type="region of interest" description="Disordered" evidence="1">
    <location>
        <begin position="94"/>
        <end position="116"/>
    </location>
</feature>
<reference evidence="2" key="2">
    <citation type="submission" date="2021-01" db="EMBL/GenBank/DDBJ databases">
        <authorList>
            <person name="Schikora-Tamarit M.A."/>
        </authorList>
    </citation>
    <scope>NUCLEOTIDE SEQUENCE</scope>
    <source>
        <strain evidence="2">CBS6075</strain>
    </source>
</reference>
<sequence>MIRPVSLVLKASTLPFGLNDIPLAISVAAFATTGRPTPMVTAEHRGSKRYQSMISAPMSTLSRSLSRISLGQSFSYWLITDNSGWTESSSSEIASTYGASNPRTGETCSDPGSSSALKTGLWKPSVTTECSSRTVSMVLSL</sequence>
<evidence type="ECO:0000313" key="2">
    <source>
        <dbReference type="EMBL" id="KAH3660072.1"/>
    </source>
</evidence>
<evidence type="ECO:0000313" key="3">
    <source>
        <dbReference type="Proteomes" id="UP000769157"/>
    </source>
</evidence>
<proteinExistence type="predicted"/>
<name>A0A9P8NVM3_9ASCO</name>
<dbReference type="RefSeq" id="XP_046057783.1">
    <property type="nucleotide sequence ID" value="XM_046208655.1"/>
</dbReference>
<accession>A0A9P8NVM3</accession>
<protein>
    <submittedName>
        <fullName evidence="2">Uncharacterized protein</fullName>
    </submittedName>
</protein>
<keyword evidence="3" id="KW-1185">Reference proteome</keyword>
<gene>
    <name evidence="2" type="ORF">OGAPHI_007277</name>
</gene>
<dbReference type="Proteomes" id="UP000769157">
    <property type="component" value="Unassembled WGS sequence"/>
</dbReference>
<reference evidence="2" key="1">
    <citation type="journal article" date="2021" name="Open Biol.">
        <title>Shared evolutionary footprints suggest mitochondrial oxidative damage underlies multiple complex I losses in fungi.</title>
        <authorList>
            <person name="Schikora-Tamarit M.A."/>
            <person name="Marcet-Houben M."/>
            <person name="Nosek J."/>
            <person name="Gabaldon T."/>
        </authorList>
    </citation>
    <scope>NUCLEOTIDE SEQUENCE</scope>
    <source>
        <strain evidence="2">CBS6075</strain>
    </source>
</reference>
<dbReference type="EMBL" id="JAEUBE010000511">
    <property type="protein sequence ID" value="KAH3660072.1"/>
    <property type="molecule type" value="Genomic_DNA"/>
</dbReference>
<dbReference type="GeneID" id="70239241"/>
<evidence type="ECO:0000256" key="1">
    <source>
        <dbReference type="SAM" id="MobiDB-lite"/>
    </source>
</evidence>
<organism evidence="2 3">
    <name type="scientific">Ogataea philodendri</name>
    <dbReference type="NCBI Taxonomy" id="1378263"/>
    <lineage>
        <taxon>Eukaryota</taxon>
        <taxon>Fungi</taxon>
        <taxon>Dikarya</taxon>
        <taxon>Ascomycota</taxon>
        <taxon>Saccharomycotina</taxon>
        <taxon>Pichiomycetes</taxon>
        <taxon>Pichiales</taxon>
        <taxon>Pichiaceae</taxon>
        <taxon>Ogataea</taxon>
    </lineage>
</organism>
<dbReference type="AlphaFoldDB" id="A0A9P8NVM3"/>
<comment type="caution">
    <text evidence="2">The sequence shown here is derived from an EMBL/GenBank/DDBJ whole genome shotgun (WGS) entry which is preliminary data.</text>
</comment>